<dbReference type="Proteomes" id="UP000193244">
    <property type="component" value="Unassembled WGS sequence"/>
</dbReference>
<keyword evidence="4" id="KW-1185">Reference proteome</keyword>
<evidence type="ECO:0000313" key="3">
    <source>
        <dbReference type="EMBL" id="SMG18992.1"/>
    </source>
</evidence>
<protein>
    <submittedName>
        <fullName evidence="3">Putative endonuclease</fullName>
    </submittedName>
</protein>
<evidence type="ECO:0000259" key="2">
    <source>
        <dbReference type="PROSITE" id="PS50164"/>
    </source>
</evidence>
<keyword evidence="3" id="KW-0540">Nuclease</keyword>
<dbReference type="GO" id="GO:0004519">
    <property type="term" value="F:endonuclease activity"/>
    <property type="evidence" value="ECO:0007669"/>
    <property type="project" value="UniProtKB-KW"/>
</dbReference>
<evidence type="ECO:0000313" key="4">
    <source>
        <dbReference type="Proteomes" id="UP000193244"/>
    </source>
</evidence>
<evidence type="ECO:0000256" key="1">
    <source>
        <dbReference type="ARBA" id="ARBA00007435"/>
    </source>
</evidence>
<keyword evidence="3" id="KW-0378">Hydrolase</keyword>
<dbReference type="InterPro" id="IPR035901">
    <property type="entry name" value="GIY-YIG_endonuc_sf"/>
</dbReference>
<gene>
    <name evidence="3" type="ORF">SAMN06296010_0915</name>
</gene>
<dbReference type="AlphaFoldDB" id="A0A1X7IVP7"/>
<dbReference type="CDD" id="cd10456">
    <property type="entry name" value="GIY-YIG_UPF0213"/>
    <property type="match status" value="1"/>
</dbReference>
<sequence length="112" mass="12961">MENSNGSRAAPAIIIRMPHVYILRCSDGSYYVGSTWQLDARVEQHTSGHGAEYTKRRLPVELVFSQEYDRVDEAFAMEKRIQGWSRAKREALISGELHRLPGLSKKVWKRRE</sequence>
<dbReference type="EMBL" id="FXAY01000001">
    <property type="protein sequence ID" value="SMG18992.1"/>
    <property type="molecule type" value="Genomic_DNA"/>
</dbReference>
<feature type="domain" description="GIY-YIG" evidence="2">
    <location>
        <begin position="16"/>
        <end position="91"/>
    </location>
</feature>
<dbReference type="PROSITE" id="PS50164">
    <property type="entry name" value="GIY_YIG"/>
    <property type="match status" value="1"/>
</dbReference>
<dbReference type="PANTHER" id="PTHR34477:SF1">
    <property type="entry name" value="UPF0213 PROTEIN YHBQ"/>
    <property type="match status" value="1"/>
</dbReference>
<dbReference type="Gene3D" id="3.40.1440.10">
    <property type="entry name" value="GIY-YIG endonuclease"/>
    <property type="match status" value="1"/>
</dbReference>
<organism evidence="3 4">
    <name type="scientific">Agreia pratensis</name>
    <dbReference type="NCBI Taxonomy" id="150121"/>
    <lineage>
        <taxon>Bacteria</taxon>
        <taxon>Bacillati</taxon>
        <taxon>Actinomycetota</taxon>
        <taxon>Actinomycetes</taxon>
        <taxon>Micrococcales</taxon>
        <taxon>Microbacteriaceae</taxon>
        <taxon>Agreia</taxon>
    </lineage>
</organism>
<dbReference type="InterPro" id="IPR050190">
    <property type="entry name" value="UPF0213_domain"/>
</dbReference>
<name>A0A1X7IVP7_9MICO</name>
<dbReference type="SUPFAM" id="SSF82771">
    <property type="entry name" value="GIY-YIG endonuclease"/>
    <property type="match status" value="1"/>
</dbReference>
<dbReference type="PANTHER" id="PTHR34477">
    <property type="entry name" value="UPF0213 PROTEIN YHBQ"/>
    <property type="match status" value="1"/>
</dbReference>
<keyword evidence="3" id="KW-0255">Endonuclease</keyword>
<proteinExistence type="inferred from homology"/>
<dbReference type="InterPro" id="IPR000305">
    <property type="entry name" value="GIY-YIG_endonuc"/>
</dbReference>
<accession>A0A1X7IVP7</accession>
<comment type="similarity">
    <text evidence="1">Belongs to the UPF0213 family.</text>
</comment>
<dbReference type="Pfam" id="PF01541">
    <property type="entry name" value="GIY-YIG"/>
    <property type="match status" value="1"/>
</dbReference>
<reference evidence="4" key="1">
    <citation type="submission" date="2017-04" db="EMBL/GenBank/DDBJ databases">
        <authorList>
            <person name="Varghese N."/>
            <person name="Submissions S."/>
        </authorList>
    </citation>
    <scope>NUCLEOTIDE SEQUENCE [LARGE SCALE GENOMIC DNA]</scope>
    <source>
        <strain evidence="4">VKM Ac-2510</strain>
    </source>
</reference>
<dbReference type="STRING" id="150121.SAMN06296010_0915"/>